<dbReference type="Proteomes" id="UP000266778">
    <property type="component" value="Chromosome"/>
</dbReference>
<accession>A0A3S5WXZ5</accession>
<proteinExistence type="predicted"/>
<reference evidence="1" key="1">
    <citation type="journal article" date="2019" name="J Environ">
        <title>Genetic characterization and potential molecular dissemination mechanism of tet (31) gene in Aeromonas caviae from an oxytetracycline wastewater treatment system.</title>
        <authorList>
            <person name="Shi Y."/>
            <person name="Tian Z."/>
            <person name="Leclercq S.O."/>
            <person name="Zhang H."/>
            <person name="Yang M."/>
            <person name="Zhang Y."/>
        </authorList>
    </citation>
    <scope>NUCLEOTIDE SEQUENCE</scope>
    <source>
        <strain evidence="1">T25-39</strain>
    </source>
</reference>
<name>A0A3S5WXZ5_AERCA</name>
<dbReference type="EMBL" id="CP025706">
    <property type="protein sequence ID" value="AXB05387.1"/>
    <property type="molecule type" value="Genomic_DNA"/>
</dbReference>
<dbReference type="AlphaFoldDB" id="A0A3S5WXZ5"/>
<protein>
    <submittedName>
        <fullName evidence="1">Uncharacterized protein</fullName>
    </submittedName>
</protein>
<organism evidence="1 2">
    <name type="scientific">Aeromonas caviae</name>
    <name type="common">Aeromonas punctata</name>
    <dbReference type="NCBI Taxonomy" id="648"/>
    <lineage>
        <taxon>Bacteria</taxon>
        <taxon>Pseudomonadati</taxon>
        <taxon>Pseudomonadota</taxon>
        <taxon>Gammaproteobacteria</taxon>
        <taxon>Aeromonadales</taxon>
        <taxon>Aeromonadaceae</taxon>
        <taxon>Aeromonas</taxon>
    </lineage>
</organism>
<sequence length="79" mass="8566">MATRVLALGRRQIKILLFLPGKVICIASLNVMDTLDSESIKHQHIALKNRNGAHGMAGSAPLPSADISSTRLTHLHSDR</sequence>
<dbReference type="RefSeq" id="WP_119197221.1">
    <property type="nucleotide sequence ID" value="NZ_JAAKWP010000002.1"/>
</dbReference>
<gene>
    <name evidence="1" type="ORF">C1C91_10650</name>
</gene>
<evidence type="ECO:0000313" key="1">
    <source>
        <dbReference type="EMBL" id="AXB05387.1"/>
    </source>
</evidence>
<evidence type="ECO:0000313" key="2">
    <source>
        <dbReference type="Proteomes" id="UP000266778"/>
    </source>
</evidence>